<reference evidence="2 3" key="1">
    <citation type="submission" date="2019-03" db="EMBL/GenBank/DDBJ databases">
        <title>First draft genome of Liparis tanakae, snailfish: a comprehensive survey of snailfish specific genes.</title>
        <authorList>
            <person name="Kim W."/>
            <person name="Song I."/>
            <person name="Jeong J.-H."/>
            <person name="Kim D."/>
            <person name="Kim S."/>
            <person name="Ryu S."/>
            <person name="Song J.Y."/>
            <person name="Lee S.K."/>
        </authorList>
    </citation>
    <scope>NUCLEOTIDE SEQUENCE [LARGE SCALE GENOMIC DNA]</scope>
    <source>
        <tissue evidence="2">Muscle</tissue>
    </source>
</reference>
<comment type="caution">
    <text evidence="2">The sequence shown here is derived from an EMBL/GenBank/DDBJ whole genome shotgun (WGS) entry which is preliminary data.</text>
</comment>
<feature type="region of interest" description="Disordered" evidence="1">
    <location>
        <begin position="25"/>
        <end position="51"/>
    </location>
</feature>
<evidence type="ECO:0000313" key="3">
    <source>
        <dbReference type="Proteomes" id="UP000314294"/>
    </source>
</evidence>
<dbReference type="Proteomes" id="UP000314294">
    <property type="component" value="Unassembled WGS sequence"/>
</dbReference>
<dbReference type="AlphaFoldDB" id="A0A4Z2GBH7"/>
<protein>
    <submittedName>
        <fullName evidence="2">Uncharacterized protein</fullName>
    </submittedName>
</protein>
<sequence>MTKPGSARGTGVASSDLSPTTNEYIFAQLGDPGGSGDPSAGRLKSTLRGSSASSVAVTTVTPGLEVRLPTTTVTRGSAWLSKHKQTQGSGYHREHEALVVVGVLPDQVHSSGGAHRLLRGLSSEHLPVQVHRGRNELGQKHAECGSPWRPLVSITHQNPPVENHYPRPVENHCPRPVENHYPRPVENHCPRPMENHCPRPMENHYPRPVNKEGGGREVGAIHLEQSNMTGEPLTRTVSRTGLWPGPPPAFSGLKVVSGWHMKGGFSVYPHWLFWRNRPWFRSICSPEKEDMSVAEPLAASSKLVKGTLRVYTTSSDSSGLSLDTPGWR</sequence>
<keyword evidence="3" id="KW-1185">Reference proteome</keyword>
<accession>A0A4Z2GBH7</accession>
<evidence type="ECO:0000256" key="1">
    <source>
        <dbReference type="SAM" id="MobiDB-lite"/>
    </source>
</evidence>
<name>A0A4Z2GBH7_9TELE</name>
<dbReference type="EMBL" id="SRLO01000612">
    <property type="protein sequence ID" value="TNN50590.1"/>
    <property type="molecule type" value="Genomic_DNA"/>
</dbReference>
<proteinExistence type="predicted"/>
<evidence type="ECO:0000313" key="2">
    <source>
        <dbReference type="EMBL" id="TNN50590.1"/>
    </source>
</evidence>
<organism evidence="2 3">
    <name type="scientific">Liparis tanakae</name>
    <name type="common">Tanaka's snailfish</name>
    <dbReference type="NCBI Taxonomy" id="230148"/>
    <lineage>
        <taxon>Eukaryota</taxon>
        <taxon>Metazoa</taxon>
        <taxon>Chordata</taxon>
        <taxon>Craniata</taxon>
        <taxon>Vertebrata</taxon>
        <taxon>Euteleostomi</taxon>
        <taxon>Actinopterygii</taxon>
        <taxon>Neopterygii</taxon>
        <taxon>Teleostei</taxon>
        <taxon>Neoteleostei</taxon>
        <taxon>Acanthomorphata</taxon>
        <taxon>Eupercaria</taxon>
        <taxon>Perciformes</taxon>
        <taxon>Cottioidei</taxon>
        <taxon>Cottales</taxon>
        <taxon>Liparidae</taxon>
        <taxon>Liparis</taxon>
    </lineage>
</organism>
<gene>
    <name evidence="2" type="ORF">EYF80_039230</name>
</gene>
<dbReference type="OrthoDB" id="10072419at2759"/>